<protein>
    <submittedName>
        <fullName evidence="1">Uncharacterized protein</fullName>
    </submittedName>
</protein>
<proteinExistence type="predicted"/>
<name>A0A0G8BV36_9BACI</name>
<dbReference type="AlphaFoldDB" id="A0A0G8BV36"/>
<evidence type="ECO:0000313" key="2">
    <source>
        <dbReference type="Proteomes" id="UP000035350"/>
    </source>
</evidence>
<comment type="caution">
    <text evidence="1">The sequence shown here is derived from an EMBL/GenBank/DDBJ whole genome shotgun (WGS) entry which is preliminary data.</text>
</comment>
<gene>
    <name evidence="1" type="ORF">B4147_0302</name>
</gene>
<sequence>MESWKLMAAITRLGVITYTTITWVKLSTSLLELQMTQLLTRV</sequence>
<reference evidence="1 2" key="1">
    <citation type="journal article" date="2015" name="Genome Announc.">
        <title>Next-Generation Whole-Genome Sequencing of Eight Strains of Bacillus cereus, Isolated from Food.</title>
        <authorList>
            <person name="Krawczyk A.O."/>
            <person name="de Jong A."/>
            <person name="Eijlander R.T."/>
            <person name="Berendsen E.M."/>
            <person name="Holsappel S."/>
            <person name="Wells-Bennik M.H."/>
            <person name="Kuipers O.P."/>
        </authorList>
    </citation>
    <scope>NUCLEOTIDE SEQUENCE [LARGE SCALE GENOMIC DNA]</scope>
    <source>
        <strain evidence="1 2">B4147</strain>
    </source>
</reference>
<organism evidence="1 2">
    <name type="scientific">Bacillus wiedmannii</name>
    <dbReference type="NCBI Taxonomy" id="1890302"/>
    <lineage>
        <taxon>Bacteria</taxon>
        <taxon>Bacillati</taxon>
        <taxon>Bacillota</taxon>
        <taxon>Bacilli</taxon>
        <taxon>Bacillales</taxon>
        <taxon>Bacillaceae</taxon>
        <taxon>Bacillus</taxon>
        <taxon>Bacillus cereus group</taxon>
    </lineage>
</organism>
<dbReference type="Proteomes" id="UP000035350">
    <property type="component" value="Unassembled WGS sequence"/>
</dbReference>
<dbReference type="EMBL" id="LCYN01000039">
    <property type="protein sequence ID" value="KKZ90939.1"/>
    <property type="molecule type" value="Genomic_DNA"/>
</dbReference>
<accession>A0A0G8BV36</accession>
<reference evidence="2" key="2">
    <citation type="submission" date="2015-04" db="EMBL/GenBank/DDBJ databases">
        <title>Draft Genome Sequences of Eight Spore-Forming Food Isolates of Bacillus cereus Genome sequencing.</title>
        <authorList>
            <person name="Krawcyk A.O."/>
            <person name="de Jong A."/>
            <person name="Eijlander R.T."/>
            <person name="Berendsen E.M."/>
            <person name="Holsappel S."/>
            <person name="Wells-Bennik M."/>
            <person name="Kuipers O.P."/>
        </authorList>
    </citation>
    <scope>NUCLEOTIDE SEQUENCE [LARGE SCALE GENOMIC DNA]</scope>
    <source>
        <strain evidence="2">B4147</strain>
    </source>
</reference>
<evidence type="ECO:0000313" key="1">
    <source>
        <dbReference type="EMBL" id="KKZ90939.1"/>
    </source>
</evidence>